<keyword evidence="1" id="KW-0812">Transmembrane</keyword>
<comment type="caution">
    <text evidence="3">The sequence shown here is derived from an EMBL/GenBank/DDBJ whole genome shotgun (WGS) entry which is preliminary data.</text>
</comment>
<feature type="chain" id="PRO_5047331257" description="Integral membrane protein" evidence="2">
    <location>
        <begin position="32"/>
        <end position="162"/>
    </location>
</feature>
<accession>A0ABS8B8Q9</accession>
<feature type="transmembrane region" description="Helical" evidence="1">
    <location>
        <begin position="137"/>
        <end position="155"/>
    </location>
</feature>
<sequence length="162" mass="15836">MPAQHRLAALAAATLVGAAVVPVLAPTAAYARPSATVSPTSVAPGSRVSLNVTGCGTKTGRATSTAFGEVSLAPGNLEATNLFGAAIVSRNARIGSHPVTFECGTGGERVTVTLNVVSGSARGGLGGSTTGVSPGQIALGGSLVAAALGSGVWYVRRRAHAM</sequence>
<evidence type="ECO:0000256" key="1">
    <source>
        <dbReference type="SAM" id="Phobius"/>
    </source>
</evidence>
<proteinExistence type="predicted"/>
<evidence type="ECO:0000313" key="4">
    <source>
        <dbReference type="Proteomes" id="UP001199054"/>
    </source>
</evidence>
<feature type="signal peptide" evidence="2">
    <location>
        <begin position="1"/>
        <end position="31"/>
    </location>
</feature>
<reference evidence="3 4" key="1">
    <citation type="submission" date="2021-10" db="EMBL/GenBank/DDBJ databases">
        <title>Streptomyces sp. strain SMC 277, a novel streptomycete isolated from soil.</title>
        <authorList>
            <person name="Chanama M."/>
        </authorList>
    </citation>
    <scope>NUCLEOTIDE SEQUENCE [LARGE SCALE GENOMIC DNA]</scope>
    <source>
        <strain evidence="3 4">SMC 277</strain>
    </source>
</reference>
<keyword evidence="1" id="KW-1133">Transmembrane helix</keyword>
<evidence type="ECO:0008006" key="5">
    <source>
        <dbReference type="Google" id="ProtNLM"/>
    </source>
</evidence>
<keyword evidence="4" id="KW-1185">Reference proteome</keyword>
<evidence type="ECO:0000256" key="2">
    <source>
        <dbReference type="SAM" id="SignalP"/>
    </source>
</evidence>
<keyword evidence="1" id="KW-0472">Membrane</keyword>
<organism evidence="3 4">
    <name type="scientific">Streptomyces antimicrobicus</name>
    <dbReference type="NCBI Taxonomy" id="2883108"/>
    <lineage>
        <taxon>Bacteria</taxon>
        <taxon>Bacillati</taxon>
        <taxon>Actinomycetota</taxon>
        <taxon>Actinomycetes</taxon>
        <taxon>Kitasatosporales</taxon>
        <taxon>Streptomycetaceae</taxon>
        <taxon>Streptomyces</taxon>
    </lineage>
</organism>
<name>A0ABS8B8Q9_9ACTN</name>
<protein>
    <recommendedName>
        <fullName evidence="5">Integral membrane protein</fullName>
    </recommendedName>
</protein>
<dbReference type="Proteomes" id="UP001199054">
    <property type="component" value="Unassembled WGS sequence"/>
</dbReference>
<gene>
    <name evidence="3" type="ORF">LG632_16555</name>
</gene>
<dbReference type="EMBL" id="JAJAUY010000059">
    <property type="protein sequence ID" value="MCB5180989.1"/>
    <property type="molecule type" value="Genomic_DNA"/>
</dbReference>
<keyword evidence="2" id="KW-0732">Signal</keyword>
<evidence type="ECO:0000313" key="3">
    <source>
        <dbReference type="EMBL" id="MCB5180989.1"/>
    </source>
</evidence>
<dbReference type="RefSeq" id="WP_226728080.1">
    <property type="nucleotide sequence ID" value="NZ_JAJAUY010000059.1"/>
</dbReference>